<accession>A0ABQ2DCZ4</accession>
<evidence type="ECO:0008006" key="4">
    <source>
        <dbReference type="Google" id="ProtNLM"/>
    </source>
</evidence>
<feature type="signal peptide" evidence="1">
    <location>
        <begin position="1"/>
        <end position="25"/>
    </location>
</feature>
<dbReference type="PANTHER" id="PTHR38589:SF1">
    <property type="entry name" value="BLR0621 PROTEIN"/>
    <property type="match status" value="1"/>
</dbReference>
<evidence type="ECO:0000313" key="3">
    <source>
        <dbReference type="Proteomes" id="UP000606115"/>
    </source>
</evidence>
<sequence length="245" mass="26536">MRGMKVLHRLLGAALSGVLLLTACAPGQRSAQGENPSGPCESANQVKPEYELSQRVTFVLAAGYGENSVDITHCLLSEGGYSEQWRAKGFSGSTGFAKPGPVYVNSLLSPTGSYSVTEAFGRTNPGTNLPYEKLRQDSYWGGRHSAHFNNYFEGAGQFPDEPLWKYMQAGDYEQAAVINYNRPPEGQPVPGQSFAIFLHAGMRATWGCISTDLGTVEKYLRQTQPGDRIVMGVKSEIFGPTTSPA</sequence>
<dbReference type="Proteomes" id="UP000606115">
    <property type="component" value="Unassembled WGS sequence"/>
</dbReference>
<dbReference type="PANTHER" id="PTHR38589">
    <property type="entry name" value="BLR0621 PROTEIN"/>
    <property type="match status" value="1"/>
</dbReference>
<gene>
    <name evidence="2" type="ORF">GCM10007173_09070</name>
</gene>
<organism evidence="2 3">
    <name type="scientific">Glutamicibacter ardleyensis</name>
    <dbReference type="NCBI Taxonomy" id="225894"/>
    <lineage>
        <taxon>Bacteria</taxon>
        <taxon>Bacillati</taxon>
        <taxon>Actinomycetota</taxon>
        <taxon>Actinomycetes</taxon>
        <taxon>Micrococcales</taxon>
        <taxon>Micrococcaceae</taxon>
        <taxon>Glutamicibacter</taxon>
    </lineage>
</organism>
<feature type="chain" id="PRO_5046967310" description="YkuD domain-containing protein" evidence="1">
    <location>
        <begin position="26"/>
        <end position="245"/>
    </location>
</feature>
<comment type="caution">
    <text evidence="2">The sequence shown here is derived from an EMBL/GenBank/DDBJ whole genome shotgun (WGS) entry which is preliminary data.</text>
</comment>
<name>A0ABQ2DCZ4_9MICC</name>
<reference evidence="3" key="1">
    <citation type="journal article" date="2019" name="Int. J. Syst. Evol. Microbiol.">
        <title>The Global Catalogue of Microorganisms (GCM) 10K type strain sequencing project: providing services to taxonomists for standard genome sequencing and annotation.</title>
        <authorList>
            <consortium name="The Broad Institute Genomics Platform"/>
            <consortium name="The Broad Institute Genome Sequencing Center for Infectious Disease"/>
            <person name="Wu L."/>
            <person name="Ma J."/>
        </authorList>
    </citation>
    <scope>NUCLEOTIDE SEQUENCE [LARGE SCALE GENOMIC DNA]</scope>
    <source>
        <strain evidence="3">CGMCC 1.3685</strain>
    </source>
</reference>
<proteinExistence type="predicted"/>
<dbReference type="EMBL" id="BMKX01000001">
    <property type="protein sequence ID" value="GGJ52610.1"/>
    <property type="molecule type" value="Genomic_DNA"/>
</dbReference>
<dbReference type="PROSITE" id="PS51257">
    <property type="entry name" value="PROKAR_LIPOPROTEIN"/>
    <property type="match status" value="1"/>
</dbReference>
<keyword evidence="3" id="KW-1185">Reference proteome</keyword>
<evidence type="ECO:0000256" key="1">
    <source>
        <dbReference type="SAM" id="SignalP"/>
    </source>
</evidence>
<keyword evidence="1" id="KW-0732">Signal</keyword>
<evidence type="ECO:0000313" key="2">
    <source>
        <dbReference type="EMBL" id="GGJ52610.1"/>
    </source>
</evidence>
<protein>
    <recommendedName>
        <fullName evidence="4">YkuD domain-containing protein</fullName>
    </recommendedName>
</protein>